<proteinExistence type="inferred from homology"/>
<dbReference type="GO" id="GO:0050661">
    <property type="term" value="F:NADP binding"/>
    <property type="evidence" value="ECO:0007669"/>
    <property type="project" value="InterPro"/>
</dbReference>
<protein>
    <submittedName>
        <fullName evidence="7">NAD(P)-dependent oxidoreductase</fullName>
    </submittedName>
</protein>
<dbReference type="InterPro" id="IPR008927">
    <property type="entry name" value="6-PGluconate_DH-like_C_sf"/>
</dbReference>
<dbReference type="PIRSF" id="PIRSF000103">
    <property type="entry name" value="HIBADH"/>
    <property type="match status" value="1"/>
</dbReference>
<dbReference type="InterPro" id="IPR013328">
    <property type="entry name" value="6PGD_dom2"/>
</dbReference>
<dbReference type="InterPro" id="IPR006115">
    <property type="entry name" value="6PGDH_NADP-bd"/>
</dbReference>
<keyword evidence="8" id="KW-1185">Reference proteome</keyword>
<organism evidence="7 8">
    <name type="scientific">Cellulomonas fimi</name>
    <dbReference type="NCBI Taxonomy" id="1708"/>
    <lineage>
        <taxon>Bacteria</taxon>
        <taxon>Bacillati</taxon>
        <taxon>Actinomycetota</taxon>
        <taxon>Actinomycetes</taxon>
        <taxon>Micrococcales</taxon>
        <taxon>Cellulomonadaceae</taxon>
        <taxon>Cellulomonas</taxon>
    </lineage>
</organism>
<dbReference type="RefSeq" id="WP_169322666.1">
    <property type="nucleotide sequence ID" value="NZ_JABCJJ010000001.1"/>
</dbReference>
<dbReference type="GO" id="GO:0016054">
    <property type="term" value="P:organic acid catabolic process"/>
    <property type="evidence" value="ECO:0007669"/>
    <property type="project" value="UniProtKB-ARBA"/>
</dbReference>
<dbReference type="PANTHER" id="PTHR43060">
    <property type="entry name" value="3-HYDROXYISOBUTYRATE DEHYDROGENASE-LIKE 1, MITOCHONDRIAL-RELATED"/>
    <property type="match status" value="1"/>
</dbReference>
<dbReference type="PROSITE" id="PS00895">
    <property type="entry name" value="3_HYDROXYISOBUT_DH"/>
    <property type="match status" value="1"/>
</dbReference>
<evidence type="ECO:0000259" key="5">
    <source>
        <dbReference type="Pfam" id="PF03446"/>
    </source>
</evidence>
<dbReference type="AlphaFoldDB" id="A0A7Y0LVP4"/>
<dbReference type="Gene3D" id="3.40.50.720">
    <property type="entry name" value="NAD(P)-binding Rossmann-like Domain"/>
    <property type="match status" value="1"/>
</dbReference>
<evidence type="ECO:0000259" key="6">
    <source>
        <dbReference type="Pfam" id="PF14833"/>
    </source>
</evidence>
<dbReference type="InterPro" id="IPR036291">
    <property type="entry name" value="NAD(P)-bd_dom_sf"/>
</dbReference>
<evidence type="ECO:0000256" key="1">
    <source>
        <dbReference type="ARBA" id="ARBA00009080"/>
    </source>
</evidence>
<reference evidence="7 8" key="1">
    <citation type="submission" date="2020-04" db="EMBL/GenBank/DDBJ databases">
        <title>Sequencing and Assembly of C. fimi.</title>
        <authorList>
            <person name="Ramsey A.R."/>
        </authorList>
    </citation>
    <scope>NUCLEOTIDE SEQUENCE [LARGE SCALE GENOMIC DNA]</scope>
    <source>
        <strain evidence="7 8">SB</strain>
    </source>
</reference>
<evidence type="ECO:0000313" key="8">
    <source>
        <dbReference type="Proteomes" id="UP000562124"/>
    </source>
</evidence>
<evidence type="ECO:0000256" key="2">
    <source>
        <dbReference type="ARBA" id="ARBA00023002"/>
    </source>
</evidence>
<accession>A0A7Y0LVP4</accession>
<keyword evidence="3" id="KW-0520">NAD</keyword>
<dbReference type="Gene3D" id="1.10.1040.10">
    <property type="entry name" value="N-(1-d-carboxylethyl)-l-norvaline Dehydrogenase, domain 2"/>
    <property type="match status" value="1"/>
</dbReference>
<dbReference type="EMBL" id="JABCJJ010000001">
    <property type="protein sequence ID" value="NMR18741.1"/>
    <property type="molecule type" value="Genomic_DNA"/>
</dbReference>
<evidence type="ECO:0000256" key="4">
    <source>
        <dbReference type="PIRSR" id="PIRSR000103-1"/>
    </source>
</evidence>
<dbReference type="InterPro" id="IPR015815">
    <property type="entry name" value="HIBADH-related"/>
</dbReference>
<sequence length="302" mass="30552">MTAVGYIGLGVMGAPMAGHVLRAGFPLHVTARRRESADGVVAAGARWQPTARQVAAQSDVVVLMVPDLPDVEDVLDGPGGLLAGIVRPLVVVVSSTVSPEGVRALDTRVRALTGGLARIVDAPVSGGEEGAVAGTLSIMVGGSDDDVAVTLPVLAATGTVVHLGPLGAGQVAKACNQMIVAATITALSEAAVVAQRAGLDVGALFDLLGGGYAGSRLMEVKKRRLAEHDHSPSGAARFLLKDLGFAAAEARRSGTMTPQLDVLRDVFAGLTSAGMGDSDMSVVQAYVDGLDPRSAPAGRHSS</sequence>
<comment type="caution">
    <text evidence="7">The sequence shown here is derived from an EMBL/GenBank/DDBJ whole genome shotgun (WGS) entry which is preliminary data.</text>
</comment>
<dbReference type="InterPro" id="IPR029154">
    <property type="entry name" value="HIBADH-like_NADP-bd"/>
</dbReference>
<feature type="domain" description="3-hydroxyisobutyrate dehydrogenase-like NAD-binding" evidence="6">
    <location>
        <begin position="167"/>
        <end position="283"/>
    </location>
</feature>
<name>A0A7Y0LVP4_CELFI</name>
<gene>
    <name evidence="7" type="ORF">HIR71_00620</name>
</gene>
<dbReference type="SUPFAM" id="SSF48179">
    <property type="entry name" value="6-phosphogluconate dehydrogenase C-terminal domain-like"/>
    <property type="match status" value="1"/>
</dbReference>
<dbReference type="InterPro" id="IPR002204">
    <property type="entry name" value="3-OH-isobutyrate_DH-rel_CS"/>
</dbReference>
<feature type="active site" evidence="4">
    <location>
        <position position="173"/>
    </location>
</feature>
<dbReference type="GO" id="GO:0016491">
    <property type="term" value="F:oxidoreductase activity"/>
    <property type="evidence" value="ECO:0007669"/>
    <property type="project" value="UniProtKB-KW"/>
</dbReference>
<dbReference type="SUPFAM" id="SSF51735">
    <property type="entry name" value="NAD(P)-binding Rossmann-fold domains"/>
    <property type="match status" value="1"/>
</dbReference>
<evidence type="ECO:0000313" key="7">
    <source>
        <dbReference type="EMBL" id="NMR18741.1"/>
    </source>
</evidence>
<dbReference type="Proteomes" id="UP000562124">
    <property type="component" value="Unassembled WGS sequence"/>
</dbReference>
<dbReference type="Pfam" id="PF14833">
    <property type="entry name" value="NAD_binding_11"/>
    <property type="match status" value="1"/>
</dbReference>
<comment type="similarity">
    <text evidence="1">Belongs to the HIBADH-related family.</text>
</comment>
<dbReference type="Pfam" id="PF03446">
    <property type="entry name" value="NAD_binding_2"/>
    <property type="match status" value="1"/>
</dbReference>
<keyword evidence="2" id="KW-0560">Oxidoreductase</keyword>
<dbReference type="GO" id="GO:0051287">
    <property type="term" value="F:NAD binding"/>
    <property type="evidence" value="ECO:0007669"/>
    <property type="project" value="InterPro"/>
</dbReference>
<evidence type="ECO:0000256" key="3">
    <source>
        <dbReference type="ARBA" id="ARBA00023027"/>
    </source>
</evidence>
<feature type="domain" description="6-phosphogluconate dehydrogenase NADP-binding" evidence="5">
    <location>
        <begin position="4"/>
        <end position="161"/>
    </location>
</feature>
<dbReference type="PANTHER" id="PTHR43060:SF15">
    <property type="entry name" value="3-HYDROXYISOBUTYRATE DEHYDROGENASE-LIKE 1, MITOCHONDRIAL-RELATED"/>
    <property type="match status" value="1"/>
</dbReference>